<keyword evidence="6" id="KW-0472">Membrane</keyword>
<dbReference type="GO" id="GO:0015833">
    <property type="term" value="P:peptide transport"/>
    <property type="evidence" value="ECO:0007669"/>
    <property type="project" value="InterPro"/>
</dbReference>
<keyword evidence="3" id="KW-1003">Cell membrane</keyword>
<reference evidence="8 9" key="1">
    <citation type="submission" date="2022-04" db="EMBL/GenBank/DDBJ databases">
        <title>Diverse halophilic archaea isolated from saline environments.</title>
        <authorList>
            <person name="Cui H.-L."/>
        </authorList>
    </citation>
    <scope>NUCLEOTIDE SEQUENCE [LARGE SCALE GENOMIC DNA]</scope>
    <source>
        <strain evidence="8 9">XZYJT49</strain>
    </source>
</reference>
<proteinExistence type="predicted"/>
<dbReference type="CDD" id="cd03257">
    <property type="entry name" value="ABC_NikE_OppD_transporters"/>
    <property type="match status" value="1"/>
</dbReference>
<dbReference type="PANTHER" id="PTHR43297:SF2">
    <property type="entry name" value="DIPEPTIDE TRANSPORT ATP-BINDING PROTEIN DPPD"/>
    <property type="match status" value="1"/>
</dbReference>
<comment type="subcellular location">
    <subcellularLocation>
        <location evidence="1">Cell membrane</location>
        <topology evidence="1">Peripheral membrane protein</topology>
    </subcellularLocation>
</comment>
<dbReference type="InterPro" id="IPR050388">
    <property type="entry name" value="ABC_Ni/Peptide_Import"/>
</dbReference>
<gene>
    <name evidence="8" type="ORF">M0R89_13660</name>
</gene>
<accession>A0A8U0HRX6</accession>
<evidence type="ECO:0000256" key="3">
    <source>
        <dbReference type="ARBA" id="ARBA00022475"/>
    </source>
</evidence>
<protein>
    <submittedName>
        <fullName evidence="8">ABC transporter ATP-binding protein</fullName>
    </submittedName>
</protein>
<dbReference type="InterPro" id="IPR027417">
    <property type="entry name" value="P-loop_NTPase"/>
</dbReference>
<dbReference type="SMART" id="SM00382">
    <property type="entry name" value="AAA"/>
    <property type="match status" value="1"/>
</dbReference>
<evidence type="ECO:0000256" key="2">
    <source>
        <dbReference type="ARBA" id="ARBA00022448"/>
    </source>
</evidence>
<dbReference type="SUPFAM" id="SSF52540">
    <property type="entry name" value="P-loop containing nucleoside triphosphate hydrolases"/>
    <property type="match status" value="1"/>
</dbReference>
<keyword evidence="4" id="KW-0547">Nucleotide-binding</keyword>
<dbReference type="Pfam" id="PF08352">
    <property type="entry name" value="oligo_HPY"/>
    <property type="match status" value="1"/>
</dbReference>
<evidence type="ECO:0000256" key="4">
    <source>
        <dbReference type="ARBA" id="ARBA00022741"/>
    </source>
</evidence>
<keyword evidence="2" id="KW-0813">Transport</keyword>
<keyword evidence="5 8" id="KW-0067">ATP-binding</keyword>
<dbReference type="GO" id="GO:0005524">
    <property type="term" value="F:ATP binding"/>
    <property type="evidence" value="ECO:0007669"/>
    <property type="project" value="UniProtKB-KW"/>
</dbReference>
<keyword evidence="9" id="KW-1185">Reference proteome</keyword>
<dbReference type="InterPro" id="IPR013563">
    <property type="entry name" value="Oligopep_ABC_C"/>
</dbReference>
<dbReference type="PANTHER" id="PTHR43297">
    <property type="entry name" value="OLIGOPEPTIDE TRANSPORT ATP-BINDING PROTEIN APPD"/>
    <property type="match status" value="1"/>
</dbReference>
<feature type="domain" description="ABC transporter" evidence="7">
    <location>
        <begin position="4"/>
        <end position="282"/>
    </location>
</feature>
<name>A0A8U0HRX6_9EURY</name>
<evidence type="ECO:0000256" key="5">
    <source>
        <dbReference type="ARBA" id="ARBA00022840"/>
    </source>
</evidence>
<sequence length="381" mass="42590">MSLLEVNDLSVRYDAGESQVHAVDEVNFSVEHGETFGLVGESGCGKTTLGKSLIQLLDANGSVEGGEVWFDGTLPQWEDENGNPRREIVEDDQYPVREDGMTDLTELDDQDIRDIRWRNIALIPQSAMNALNPVYEVGDQIVEAILRHEPDTTKAEADERARDLLERVGIEPERADDYAHEYSGGMKQRAVIAMAMACNPDMLIADEPTTALDVIIQDRILEEIEELQEEFNVSILVISHDISVMAEICDKLGVMYGGKMMESGPKREVLESAANPYTLGLKNSFPTVKQEQEQLVSIPGSPPTLIDPGKGCRFADRCPFVIDECHTEHPPMYEVDAAEDGVRTEAADRHAHRSACYRVDELERMREDAAKEETWTETQTH</sequence>
<evidence type="ECO:0000313" key="8">
    <source>
        <dbReference type="EMBL" id="UPV73581.1"/>
    </source>
</evidence>
<dbReference type="Gene3D" id="3.40.50.300">
    <property type="entry name" value="P-loop containing nucleotide triphosphate hydrolases"/>
    <property type="match status" value="1"/>
</dbReference>
<dbReference type="InterPro" id="IPR017871">
    <property type="entry name" value="ABC_transporter-like_CS"/>
</dbReference>
<dbReference type="GO" id="GO:0005886">
    <property type="term" value="C:plasma membrane"/>
    <property type="evidence" value="ECO:0007669"/>
    <property type="project" value="UniProtKB-SubCell"/>
</dbReference>
<evidence type="ECO:0000259" key="7">
    <source>
        <dbReference type="PROSITE" id="PS50893"/>
    </source>
</evidence>
<dbReference type="NCBIfam" id="TIGR01727">
    <property type="entry name" value="oligo_HPY"/>
    <property type="match status" value="1"/>
</dbReference>
<dbReference type="GO" id="GO:0016887">
    <property type="term" value="F:ATP hydrolysis activity"/>
    <property type="evidence" value="ECO:0007669"/>
    <property type="project" value="InterPro"/>
</dbReference>
<dbReference type="RefSeq" id="WP_248649634.1">
    <property type="nucleotide sequence ID" value="NZ_CP096659.1"/>
</dbReference>
<dbReference type="Proteomes" id="UP000830729">
    <property type="component" value="Chromosome"/>
</dbReference>
<organism evidence="8 9">
    <name type="scientific">Halorussus limi</name>
    <dbReference type="NCBI Taxonomy" id="2938695"/>
    <lineage>
        <taxon>Archaea</taxon>
        <taxon>Methanobacteriati</taxon>
        <taxon>Methanobacteriota</taxon>
        <taxon>Stenosarchaea group</taxon>
        <taxon>Halobacteria</taxon>
        <taxon>Halobacteriales</taxon>
        <taxon>Haladaptataceae</taxon>
        <taxon>Halorussus</taxon>
    </lineage>
</organism>
<dbReference type="KEGG" id="halx:M0R89_13660"/>
<evidence type="ECO:0000256" key="1">
    <source>
        <dbReference type="ARBA" id="ARBA00004202"/>
    </source>
</evidence>
<dbReference type="GeneID" id="72186265"/>
<evidence type="ECO:0000313" key="9">
    <source>
        <dbReference type="Proteomes" id="UP000830729"/>
    </source>
</evidence>
<evidence type="ECO:0000256" key="6">
    <source>
        <dbReference type="ARBA" id="ARBA00023136"/>
    </source>
</evidence>
<dbReference type="PROSITE" id="PS00211">
    <property type="entry name" value="ABC_TRANSPORTER_1"/>
    <property type="match status" value="1"/>
</dbReference>
<dbReference type="EMBL" id="CP096659">
    <property type="protein sequence ID" value="UPV73581.1"/>
    <property type="molecule type" value="Genomic_DNA"/>
</dbReference>
<dbReference type="InterPro" id="IPR003593">
    <property type="entry name" value="AAA+_ATPase"/>
</dbReference>
<dbReference type="Pfam" id="PF00005">
    <property type="entry name" value="ABC_tran"/>
    <property type="match status" value="1"/>
</dbReference>
<dbReference type="AlphaFoldDB" id="A0A8U0HRX6"/>
<dbReference type="PROSITE" id="PS50893">
    <property type="entry name" value="ABC_TRANSPORTER_2"/>
    <property type="match status" value="1"/>
</dbReference>
<dbReference type="InterPro" id="IPR003439">
    <property type="entry name" value="ABC_transporter-like_ATP-bd"/>
</dbReference>